<reference evidence="2" key="1">
    <citation type="journal article" date="2022" name="Mol. Ecol. Resour.">
        <title>The genomes of chicory, endive, great burdock and yacon provide insights into Asteraceae palaeo-polyploidization history and plant inulin production.</title>
        <authorList>
            <person name="Fan W."/>
            <person name="Wang S."/>
            <person name="Wang H."/>
            <person name="Wang A."/>
            <person name="Jiang F."/>
            <person name="Liu H."/>
            <person name="Zhao H."/>
            <person name="Xu D."/>
            <person name="Zhang Y."/>
        </authorList>
    </citation>
    <scope>NUCLEOTIDE SEQUENCE [LARGE SCALE GENOMIC DNA]</scope>
    <source>
        <strain evidence="2">cv. Yunnan</strain>
    </source>
</reference>
<dbReference type="Proteomes" id="UP001056120">
    <property type="component" value="Linkage Group LG02"/>
</dbReference>
<name>A0ACB9JZU2_9ASTR</name>
<evidence type="ECO:0000313" key="2">
    <source>
        <dbReference type="Proteomes" id="UP001056120"/>
    </source>
</evidence>
<organism evidence="1 2">
    <name type="scientific">Smallanthus sonchifolius</name>
    <dbReference type="NCBI Taxonomy" id="185202"/>
    <lineage>
        <taxon>Eukaryota</taxon>
        <taxon>Viridiplantae</taxon>
        <taxon>Streptophyta</taxon>
        <taxon>Embryophyta</taxon>
        <taxon>Tracheophyta</taxon>
        <taxon>Spermatophyta</taxon>
        <taxon>Magnoliopsida</taxon>
        <taxon>eudicotyledons</taxon>
        <taxon>Gunneridae</taxon>
        <taxon>Pentapetalae</taxon>
        <taxon>asterids</taxon>
        <taxon>campanulids</taxon>
        <taxon>Asterales</taxon>
        <taxon>Asteraceae</taxon>
        <taxon>Asteroideae</taxon>
        <taxon>Heliantheae alliance</taxon>
        <taxon>Millerieae</taxon>
        <taxon>Smallanthus</taxon>
    </lineage>
</organism>
<dbReference type="EMBL" id="CM042019">
    <property type="protein sequence ID" value="KAI3825519.1"/>
    <property type="molecule type" value="Genomic_DNA"/>
</dbReference>
<proteinExistence type="predicted"/>
<sequence length="105" mass="11840">MGGGIFDPLSGIPFDVQQSNTLTSECVDSQTPSTGHTISPSDSPVNDGYDGTIDKVIPPNKWFYEDDDEVPEIDEETLYRWYHHDPWEDERGSDSDVSFYSNFSI</sequence>
<reference evidence="1 2" key="2">
    <citation type="journal article" date="2022" name="Mol. Ecol. Resour.">
        <title>The genomes of chicory, endive, great burdock and yacon provide insights into Asteraceae paleo-polyploidization history and plant inulin production.</title>
        <authorList>
            <person name="Fan W."/>
            <person name="Wang S."/>
            <person name="Wang H."/>
            <person name="Wang A."/>
            <person name="Jiang F."/>
            <person name="Liu H."/>
            <person name="Zhao H."/>
            <person name="Xu D."/>
            <person name="Zhang Y."/>
        </authorList>
    </citation>
    <scope>NUCLEOTIDE SEQUENCE [LARGE SCALE GENOMIC DNA]</scope>
    <source>
        <strain evidence="2">cv. Yunnan</strain>
        <tissue evidence="1">Leaves</tissue>
    </source>
</reference>
<protein>
    <submittedName>
        <fullName evidence="1">Uncharacterized protein</fullName>
    </submittedName>
</protein>
<keyword evidence="2" id="KW-1185">Reference proteome</keyword>
<comment type="caution">
    <text evidence="1">The sequence shown here is derived from an EMBL/GenBank/DDBJ whole genome shotgun (WGS) entry which is preliminary data.</text>
</comment>
<gene>
    <name evidence="1" type="ORF">L1987_07009</name>
</gene>
<evidence type="ECO:0000313" key="1">
    <source>
        <dbReference type="EMBL" id="KAI3825519.1"/>
    </source>
</evidence>
<accession>A0ACB9JZU2</accession>